<dbReference type="AlphaFoldDB" id="A0AAG5DHP1"/>
<evidence type="ECO:0000313" key="3">
    <source>
        <dbReference type="Proteomes" id="UP000075880"/>
    </source>
</evidence>
<feature type="region of interest" description="Disordered" evidence="1">
    <location>
        <begin position="149"/>
        <end position="175"/>
    </location>
</feature>
<dbReference type="Proteomes" id="UP000075880">
    <property type="component" value="Unassembled WGS sequence"/>
</dbReference>
<sequence length="175" mass="19806">MYFYRRDLSTELTKLFFRVPLVGPWQNFIVISNKDKGHVTKRFQTTCSSDFIVRPLTLETTVERNGILVEPLPLPKSETPQAEVRIDCSDAGKATCIFSNQQNTGNSSGLSSEYDSSDSAITVDDISSYTMLEGDAEFDFEGSMITRTGLRKKLPTPKRKKYDNVPSRIKDYIRS</sequence>
<name>A0AAG5DHP1_ANOAO</name>
<protein>
    <submittedName>
        <fullName evidence="2">Uncharacterized protein</fullName>
    </submittedName>
</protein>
<dbReference type="EnsemblMetazoa" id="ENSAATROPT011321">
    <property type="protein sequence ID" value="ENSAATROPP010233"/>
    <property type="gene ID" value="ENSAATROPG009218"/>
</dbReference>
<proteinExistence type="predicted"/>
<accession>A0AAG5DHP1</accession>
<organism evidence="2 3">
    <name type="scientific">Anopheles atroparvus</name>
    <name type="common">European mosquito</name>
    <dbReference type="NCBI Taxonomy" id="41427"/>
    <lineage>
        <taxon>Eukaryota</taxon>
        <taxon>Metazoa</taxon>
        <taxon>Ecdysozoa</taxon>
        <taxon>Arthropoda</taxon>
        <taxon>Hexapoda</taxon>
        <taxon>Insecta</taxon>
        <taxon>Pterygota</taxon>
        <taxon>Neoptera</taxon>
        <taxon>Endopterygota</taxon>
        <taxon>Diptera</taxon>
        <taxon>Nematocera</taxon>
        <taxon>Culicoidea</taxon>
        <taxon>Culicidae</taxon>
        <taxon>Anophelinae</taxon>
        <taxon>Anopheles</taxon>
    </lineage>
</organism>
<feature type="compositionally biased region" description="Basic residues" evidence="1">
    <location>
        <begin position="149"/>
        <end position="161"/>
    </location>
</feature>
<evidence type="ECO:0000313" key="2">
    <source>
        <dbReference type="EnsemblMetazoa" id="ENSAATROPP010233"/>
    </source>
</evidence>
<keyword evidence="3" id="KW-1185">Reference proteome</keyword>
<reference evidence="2" key="1">
    <citation type="submission" date="2024-04" db="UniProtKB">
        <authorList>
            <consortium name="EnsemblMetazoa"/>
        </authorList>
    </citation>
    <scope>IDENTIFICATION</scope>
    <source>
        <strain evidence="2">EBRO</strain>
    </source>
</reference>
<evidence type="ECO:0000256" key="1">
    <source>
        <dbReference type="SAM" id="MobiDB-lite"/>
    </source>
</evidence>